<gene>
    <name evidence="1" type="ORF">BDN72DRAFT_832725</name>
</gene>
<keyword evidence="2" id="KW-1185">Reference proteome</keyword>
<accession>A0ACD3BAD4</accession>
<evidence type="ECO:0000313" key="2">
    <source>
        <dbReference type="Proteomes" id="UP000308600"/>
    </source>
</evidence>
<sequence length="707" mass="76653">MAPVLRASISVESFRLKPYLAKVDTGPSLLADSPSLDSLSSLSSAGSVPPFPKGHEAPVQVLVCLRSRLKMFPRGLSLSNAYGDSEDNCNPLSRLMISVPTPGRLDKILNEPICVSTWARRVTICPAPGHVPWEPSFLAHETRLLGTPFRRSSKAPLRPSPLGRGCLDVHDDDASQRNSSNSARPSKPFRDALIFEREITLTSGGESQRWSLQVPASSMEPEMVDCMLELRSLKTFFKNDTPEKGATDTTAQRNFETPSLMVSNSHYALPLSLESFDDLSPSAPVPLAIRRGQKMLPPLTATQTPTFTTIDNPTLPTPLAGSPLPDTPVYYDLPTKASDCGLSLEIMKRNLRSYCLPIYQITDETIELDYELSGTTLYDSSPRNEPENGVVVAKDLLPGLGPKKRIHSRSVTPDDGDCSSYSMRVVAANSGFSINTLASTCGDVQEESRIDHSVHGYQSISNLLASGPPSGPLPPIPVLCSTSSREIRGILKSNKSVRFAESPTKRQTITSASSSERVAPSPPAAPPAQRPLSLRNPTTIRATPPPLSAPITPSRTTTTTTNRTFGSASDSEHPRILGHARTPAHTFERLSTPPKGRPVSTPTIKPPSPPKRLTFSGKKENHVQPFSIRSYGTNRRATVSTSSPQTEPQTPKAESNKTGGRLSFSASKASRDRVMNTTRRTSESTSSALTGKSKMGTPFRNILTRFR</sequence>
<dbReference type="Proteomes" id="UP000308600">
    <property type="component" value="Unassembled WGS sequence"/>
</dbReference>
<protein>
    <submittedName>
        <fullName evidence="1">Uncharacterized protein</fullName>
    </submittedName>
</protein>
<organism evidence="1 2">
    <name type="scientific">Pluteus cervinus</name>
    <dbReference type="NCBI Taxonomy" id="181527"/>
    <lineage>
        <taxon>Eukaryota</taxon>
        <taxon>Fungi</taxon>
        <taxon>Dikarya</taxon>
        <taxon>Basidiomycota</taxon>
        <taxon>Agaricomycotina</taxon>
        <taxon>Agaricomycetes</taxon>
        <taxon>Agaricomycetidae</taxon>
        <taxon>Agaricales</taxon>
        <taxon>Pluteineae</taxon>
        <taxon>Pluteaceae</taxon>
        <taxon>Pluteus</taxon>
    </lineage>
</organism>
<name>A0ACD3BAD4_9AGAR</name>
<reference evidence="1 2" key="1">
    <citation type="journal article" date="2019" name="Nat. Ecol. Evol.">
        <title>Megaphylogeny resolves global patterns of mushroom evolution.</title>
        <authorList>
            <person name="Varga T."/>
            <person name="Krizsan K."/>
            <person name="Foldi C."/>
            <person name="Dima B."/>
            <person name="Sanchez-Garcia M."/>
            <person name="Sanchez-Ramirez S."/>
            <person name="Szollosi G.J."/>
            <person name="Szarkandi J.G."/>
            <person name="Papp V."/>
            <person name="Albert L."/>
            <person name="Andreopoulos W."/>
            <person name="Angelini C."/>
            <person name="Antonin V."/>
            <person name="Barry K.W."/>
            <person name="Bougher N.L."/>
            <person name="Buchanan P."/>
            <person name="Buyck B."/>
            <person name="Bense V."/>
            <person name="Catcheside P."/>
            <person name="Chovatia M."/>
            <person name="Cooper J."/>
            <person name="Damon W."/>
            <person name="Desjardin D."/>
            <person name="Finy P."/>
            <person name="Geml J."/>
            <person name="Haridas S."/>
            <person name="Hughes K."/>
            <person name="Justo A."/>
            <person name="Karasinski D."/>
            <person name="Kautmanova I."/>
            <person name="Kiss B."/>
            <person name="Kocsube S."/>
            <person name="Kotiranta H."/>
            <person name="LaButti K.M."/>
            <person name="Lechner B.E."/>
            <person name="Liimatainen K."/>
            <person name="Lipzen A."/>
            <person name="Lukacs Z."/>
            <person name="Mihaltcheva S."/>
            <person name="Morgado L.N."/>
            <person name="Niskanen T."/>
            <person name="Noordeloos M.E."/>
            <person name="Ohm R.A."/>
            <person name="Ortiz-Santana B."/>
            <person name="Ovrebo C."/>
            <person name="Racz N."/>
            <person name="Riley R."/>
            <person name="Savchenko A."/>
            <person name="Shiryaev A."/>
            <person name="Soop K."/>
            <person name="Spirin V."/>
            <person name="Szebenyi C."/>
            <person name="Tomsovsky M."/>
            <person name="Tulloss R.E."/>
            <person name="Uehling J."/>
            <person name="Grigoriev I.V."/>
            <person name="Vagvolgyi C."/>
            <person name="Papp T."/>
            <person name="Martin F.M."/>
            <person name="Miettinen O."/>
            <person name="Hibbett D.S."/>
            <person name="Nagy L.G."/>
        </authorList>
    </citation>
    <scope>NUCLEOTIDE SEQUENCE [LARGE SCALE GENOMIC DNA]</scope>
    <source>
        <strain evidence="1 2">NL-1719</strain>
    </source>
</reference>
<proteinExistence type="predicted"/>
<evidence type="ECO:0000313" key="1">
    <source>
        <dbReference type="EMBL" id="TFK75018.1"/>
    </source>
</evidence>
<dbReference type="EMBL" id="ML208265">
    <property type="protein sequence ID" value="TFK75018.1"/>
    <property type="molecule type" value="Genomic_DNA"/>
</dbReference>